<dbReference type="PANTHER" id="PTHR43391">
    <property type="entry name" value="RETINOL DEHYDROGENASE-RELATED"/>
    <property type="match status" value="1"/>
</dbReference>
<dbReference type="PRINTS" id="PR00081">
    <property type="entry name" value="GDHRDH"/>
</dbReference>
<dbReference type="STRING" id="540747.SAMN04488031_11516"/>
<dbReference type="Proteomes" id="UP000325785">
    <property type="component" value="Chromosome"/>
</dbReference>
<comment type="similarity">
    <text evidence="1">Belongs to the short-chain dehydrogenases/reductases (SDR) family.</text>
</comment>
<dbReference type="AlphaFoldDB" id="A0A0T5P2X9"/>
<dbReference type="KEGG" id="rid:RIdsm_04470"/>
<accession>A0A0T5P2X9</accession>
<evidence type="ECO:0000313" key="4">
    <source>
        <dbReference type="EMBL" id="QEW28638.1"/>
    </source>
</evidence>
<evidence type="ECO:0000313" key="5">
    <source>
        <dbReference type="Proteomes" id="UP000051401"/>
    </source>
</evidence>
<dbReference type="EC" id="1.-.-.-" evidence="4"/>
<proteinExistence type="inferred from homology"/>
<reference evidence="4 6" key="2">
    <citation type="submission" date="2018-08" db="EMBL/GenBank/DDBJ databases">
        <title>Genetic Globetrotter - A new plasmid hitch-hiking vast phylogenetic and geographic distances.</title>
        <authorList>
            <person name="Vollmers J."/>
            <person name="Petersen J."/>
        </authorList>
    </citation>
    <scope>NUCLEOTIDE SEQUENCE [LARGE SCALE GENOMIC DNA]</scope>
    <source>
        <strain evidence="4 6">DSM 26383</strain>
    </source>
</reference>
<dbReference type="EMBL" id="CP031598">
    <property type="protein sequence ID" value="QEW28638.1"/>
    <property type="molecule type" value="Genomic_DNA"/>
</dbReference>
<dbReference type="SUPFAM" id="SSF51735">
    <property type="entry name" value="NAD(P)-binding Rossmann-fold domains"/>
    <property type="match status" value="1"/>
</dbReference>
<evidence type="ECO:0000256" key="2">
    <source>
        <dbReference type="ARBA" id="ARBA00023002"/>
    </source>
</evidence>
<dbReference type="OrthoDB" id="335726at2"/>
<dbReference type="RefSeq" id="WP_057820331.1">
    <property type="nucleotide sequence ID" value="NZ_CP031598.1"/>
</dbReference>
<evidence type="ECO:0000313" key="3">
    <source>
        <dbReference type="EMBL" id="KRS15475.1"/>
    </source>
</evidence>
<evidence type="ECO:0000256" key="1">
    <source>
        <dbReference type="ARBA" id="ARBA00006484"/>
    </source>
</evidence>
<dbReference type="Gene3D" id="3.40.50.720">
    <property type="entry name" value="NAD(P)-binding Rossmann-like Domain"/>
    <property type="match status" value="1"/>
</dbReference>
<dbReference type="InterPro" id="IPR002347">
    <property type="entry name" value="SDR_fam"/>
</dbReference>
<dbReference type="PATRIC" id="fig|540747.5.peg.3142"/>
<dbReference type="Pfam" id="PF00106">
    <property type="entry name" value="adh_short"/>
    <property type="match status" value="1"/>
</dbReference>
<protein>
    <submittedName>
        <fullName evidence="4">Putative oxidoreductase</fullName>
        <ecNumber evidence="4">1.-.-.-</ecNumber>
    </submittedName>
    <submittedName>
        <fullName evidence="3">Short-chain dehydrogenase</fullName>
    </submittedName>
</protein>
<evidence type="ECO:0000313" key="6">
    <source>
        <dbReference type="Proteomes" id="UP000325785"/>
    </source>
</evidence>
<dbReference type="Proteomes" id="UP000051401">
    <property type="component" value="Unassembled WGS sequence"/>
</dbReference>
<dbReference type="PANTHER" id="PTHR43391:SF94">
    <property type="entry name" value="OXIDOREDUCTASE-RELATED"/>
    <property type="match status" value="1"/>
</dbReference>
<reference evidence="3 5" key="1">
    <citation type="submission" date="2015-04" db="EMBL/GenBank/DDBJ databases">
        <title>The draft genome sequence of Roseovarius indicus B108T.</title>
        <authorList>
            <person name="Li G."/>
            <person name="Lai Q."/>
            <person name="Shao Z."/>
            <person name="Yan P."/>
        </authorList>
    </citation>
    <scope>NUCLEOTIDE SEQUENCE [LARGE SCALE GENOMIC DNA]</scope>
    <source>
        <strain evidence="3 5">B108</strain>
    </source>
</reference>
<sequence>MSGGAVLILGARSDIGMAIARAYAADGHAIQLAARKADTLETERNDIALRHGVDVTLHELDALDYDSHDAFLDSLPALPEIAVCAVGYMGEQSDNEHDMAAARLVMRSNFEGPANLLALLANRFETRGSGTLIGISSVAGDRGRATNYVYGSAKAGFTAFLSGLRNRLAKEGVHVMTVKPGFVATKMTEGMDLPEKLTADPDKLARSVVRAAGMRRNIIYVKPIWALVMLIIRNIPEAIFKKLSI</sequence>
<dbReference type="InterPro" id="IPR036291">
    <property type="entry name" value="NAD(P)-bd_dom_sf"/>
</dbReference>
<keyword evidence="5" id="KW-1185">Reference proteome</keyword>
<dbReference type="CDD" id="cd05233">
    <property type="entry name" value="SDR_c"/>
    <property type="match status" value="1"/>
</dbReference>
<name>A0A0T5P2X9_9RHOB</name>
<dbReference type="GO" id="GO:0016491">
    <property type="term" value="F:oxidoreductase activity"/>
    <property type="evidence" value="ECO:0007669"/>
    <property type="project" value="UniProtKB-KW"/>
</dbReference>
<keyword evidence="2 4" id="KW-0560">Oxidoreductase</keyword>
<organism evidence="3 5">
    <name type="scientific">Roseovarius indicus</name>
    <dbReference type="NCBI Taxonomy" id="540747"/>
    <lineage>
        <taxon>Bacteria</taxon>
        <taxon>Pseudomonadati</taxon>
        <taxon>Pseudomonadota</taxon>
        <taxon>Alphaproteobacteria</taxon>
        <taxon>Rhodobacterales</taxon>
        <taxon>Roseobacteraceae</taxon>
        <taxon>Roseovarius</taxon>
    </lineage>
</organism>
<dbReference type="EMBL" id="LAXI01000022">
    <property type="protein sequence ID" value="KRS15475.1"/>
    <property type="molecule type" value="Genomic_DNA"/>
</dbReference>
<gene>
    <name evidence="4" type="ORF">RIdsm_04470</name>
    <name evidence="3" type="ORF">XM52_23925</name>
</gene>
<dbReference type="NCBIfam" id="NF005489">
    <property type="entry name" value="PRK07102.1"/>
    <property type="match status" value="1"/>
</dbReference>